<evidence type="ECO:0000313" key="2">
    <source>
        <dbReference type="EMBL" id="MBC1171447.1"/>
    </source>
</evidence>
<dbReference type="EMBL" id="GITU01002744">
    <property type="protein sequence ID" value="MBC1171447.1"/>
    <property type="molecule type" value="Transcribed_RNA"/>
</dbReference>
<sequence>MRKSREKWCSASVAIILVCVCVKSVVGTAGNSLLVISYDAFRNDYLRRNVTPHLNSFRNEGISVPFMRNVFPTKTFPNHHTIATGVYPEVHGVTANSVFDRVSGKKLEYGYPLFHYTEDVIPIWTLNELRGQYSGCMMWPGSDFAYSGRNCTYTVSYNRSISWDERVDIAMSWLRHKEKPARLVMMYFEDPDTHGHIYGPDSSVISDLIVKLDNLTASIQQKLKALNLADRVNVIHLSDHGMEGVASAKFIDLRKFVTNGTCDFYGTSPVLQVVPIAGKFDDVYGELKKGSQVNGHFKVYSNGELLKRWHFNNSARTGPITVLADAGYAFQDMYEAAEWYAKKYNVTFTPQHEYGIHGYDNEGLPSMYSMFMAKGPDFQQRRNITPFDTVDLYSLFVRILNLSNSPATNGTLEHVAEALRTSTSTSSGTKKDPKVSAAIVALGSAMVSFSIVSFIATFAVLAVRRRRARGACCEEVDLPASHEVTLLLKTPSGSSSGSSTATDTDVI</sequence>
<name>A0A7G3AH34_LUTLO</name>
<feature type="transmembrane region" description="Helical" evidence="1">
    <location>
        <begin position="435"/>
        <end position="461"/>
    </location>
</feature>
<organism evidence="2">
    <name type="scientific">Lutzomyia longipalpis</name>
    <name type="common">Sand fly</name>
    <dbReference type="NCBI Taxonomy" id="7200"/>
    <lineage>
        <taxon>Eukaryota</taxon>
        <taxon>Metazoa</taxon>
        <taxon>Ecdysozoa</taxon>
        <taxon>Arthropoda</taxon>
        <taxon>Hexapoda</taxon>
        <taxon>Insecta</taxon>
        <taxon>Pterygota</taxon>
        <taxon>Neoptera</taxon>
        <taxon>Endopterygota</taxon>
        <taxon>Diptera</taxon>
        <taxon>Nematocera</taxon>
        <taxon>Psychodoidea</taxon>
        <taxon>Psychodidae</taxon>
        <taxon>Lutzomyia</taxon>
        <taxon>Lutzomyia</taxon>
    </lineage>
</organism>
<dbReference type="PANTHER" id="PTHR10151:SF120">
    <property type="entry name" value="BIS(5'-ADENOSYL)-TRIPHOSPHATASE"/>
    <property type="match status" value="1"/>
</dbReference>
<protein>
    <submittedName>
        <fullName evidence="2">Putative ectonucleotide pyrophosphatase/phosphodiesterase</fullName>
    </submittedName>
</protein>
<keyword evidence="1" id="KW-0812">Transmembrane</keyword>
<dbReference type="InterPro" id="IPR017850">
    <property type="entry name" value="Alkaline_phosphatase_core_sf"/>
</dbReference>
<dbReference type="PANTHER" id="PTHR10151">
    <property type="entry name" value="ECTONUCLEOTIDE PYROPHOSPHATASE/PHOSPHODIESTERASE"/>
    <property type="match status" value="1"/>
</dbReference>
<dbReference type="InterPro" id="IPR002591">
    <property type="entry name" value="Phosphodiest/P_Trfase"/>
</dbReference>
<dbReference type="SUPFAM" id="SSF53649">
    <property type="entry name" value="Alkaline phosphatase-like"/>
    <property type="match status" value="1"/>
</dbReference>
<dbReference type="GO" id="GO:0016787">
    <property type="term" value="F:hydrolase activity"/>
    <property type="evidence" value="ECO:0007669"/>
    <property type="project" value="UniProtKB-ARBA"/>
</dbReference>
<proteinExistence type="predicted"/>
<evidence type="ECO:0000256" key="1">
    <source>
        <dbReference type="SAM" id="Phobius"/>
    </source>
</evidence>
<dbReference type="AlphaFoldDB" id="A0A7G3AH34"/>
<dbReference type="Gene3D" id="3.40.720.10">
    <property type="entry name" value="Alkaline Phosphatase, subunit A"/>
    <property type="match status" value="1"/>
</dbReference>
<reference evidence="2" key="1">
    <citation type="journal article" date="2020" name="BMC">
        <title>Leishmania infection induces a limited differential gene expression in the sand fly midgut.</title>
        <authorList>
            <person name="Coutinho-Abreu I.V."/>
            <person name="Serafim T.D."/>
            <person name="Meneses C."/>
            <person name="Kamhawi S."/>
            <person name="Oliveira F."/>
            <person name="Valenzuela J.G."/>
        </authorList>
    </citation>
    <scope>NUCLEOTIDE SEQUENCE</scope>
    <source>
        <strain evidence="2">Jacobina</strain>
        <tissue evidence="2">Midgut</tissue>
    </source>
</reference>
<keyword evidence="1" id="KW-1133">Transmembrane helix</keyword>
<dbReference type="VEuPathDB" id="VectorBase:LLONM1_007196"/>
<accession>A0A7G3AH34</accession>
<dbReference type="Gene3D" id="3.30.1360.180">
    <property type="match status" value="1"/>
</dbReference>
<dbReference type="Pfam" id="PF01663">
    <property type="entry name" value="Phosphodiest"/>
    <property type="match status" value="1"/>
</dbReference>
<dbReference type="CDD" id="cd16018">
    <property type="entry name" value="Enpp"/>
    <property type="match status" value="1"/>
</dbReference>
<keyword evidence="1" id="KW-0472">Membrane</keyword>